<evidence type="ECO:0000256" key="1">
    <source>
        <dbReference type="SAM" id="SignalP"/>
    </source>
</evidence>
<evidence type="ECO:0000313" key="2">
    <source>
        <dbReference type="EMBL" id="KAK7028177.1"/>
    </source>
</evidence>
<dbReference type="EMBL" id="JAXCGZ010022656">
    <property type="protein sequence ID" value="KAK7028177.1"/>
    <property type="molecule type" value="Genomic_DNA"/>
</dbReference>
<organism evidence="2 3">
    <name type="scientific">Halocaridina rubra</name>
    <name type="common">Hawaiian red shrimp</name>
    <dbReference type="NCBI Taxonomy" id="373956"/>
    <lineage>
        <taxon>Eukaryota</taxon>
        <taxon>Metazoa</taxon>
        <taxon>Ecdysozoa</taxon>
        <taxon>Arthropoda</taxon>
        <taxon>Crustacea</taxon>
        <taxon>Multicrustacea</taxon>
        <taxon>Malacostraca</taxon>
        <taxon>Eumalacostraca</taxon>
        <taxon>Eucarida</taxon>
        <taxon>Decapoda</taxon>
        <taxon>Pleocyemata</taxon>
        <taxon>Caridea</taxon>
        <taxon>Atyoidea</taxon>
        <taxon>Atyidae</taxon>
        <taxon>Halocaridina</taxon>
    </lineage>
</organism>
<keyword evidence="3" id="KW-1185">Reference proteome</keyword>
<feature type="signal peptide" evidence="1">
    <location>
        <begin position="1"/>
        <end position="15"/>
    </location>
</feature>
<protein>
    <recommendedName>
        <fullName evidence="4">Cuticle protein</fullName>
    </recommendedName>
</protein>
<evidence type="ECO:0008006" key="4">
    <source>
        <dbReference type="Google" id="ProtNLM"/>
    </source>
</evidence>
<feature type="chain" id="PRO_5042933773" description="Cuticle protein" evidence="1">
    <location>
        <begin position="16"/>
        <end position="223"/>
    </location>
</feature>
<proteinExistence type="predicted"/>
<evidence type="ECO:0000313" key="3">
    <source>
        <dbReference type="Proteomes" id="UP001381693"/>
    </source>
</evidence>
<name>A0AAN8WBV6_HALRR</name>
<comment type="caution">
    <text evidence="2">The sequence shown here is derived from an EMBL/GenBank/DDBJ whole genome shotgun (WGS) entry which is preliminary data.</text>
</comment>
<dbReference type="AlphaFoldDB" id="A0AAN8WBV6"/>
<reference evidence="2 3" key="1">
    <citation type="submission" date="2023-11" db="EMBL/GenBank/DDBJ databases">
        <title>Halocaridina rubra genome assembly.</title>
        <authorList>
            <person name="Smith C."/>
        </authorList>
    </citation>
    <scope>NUCLEOTIDE SEQUENCE [LARGE SCALE GENOMIC DNA]</scope>
    <source>
        <strain evidence="2">EP-1</strain>
        <tissue evidence="2">Whole</tissue>
    </source>
</reference>
<gene>
    <name evidence="2" type="ORF">SK128_007349</name>
</gene>
<accession>A0AAN8WBV6</accession>
<sequence>MRVLVILVAVSCCSAQLVLPYSAPWVLPYANLIADPKTETEVKPVALHTPYLHHPLTYPLATTYGYPLGHHLPYVVAADATLKATEFPYIYEKVAAEEPAAEEAAVEEARRRRRSVQVPLPYLHAVPTTKEITVETKQFEPINAATPADTTKIELTTKEHEVSIPAVKYVQPHVNLKPVTYTAISPAVVSPTVYHAAAYPAIHAVHPFTYTHLAQAPVIKIDE</sequence>
<keyword evidence="1" id="KW-0732">Signal</keyword>
<dbReference type="Proteomes" id="UP001381693">
    <property type="component" value="Unassembled WGS sequence"/>
</dbReference>